<evidence type="ECO:0000313" key="4">
    <source>
        <dbReference type="Proteomes" id="UP000000383"/>
    </source>
</evidence>
<sequence precursor="true">MTLAKEALQFLRSTHSGVLATLSVKFAGYPFGSIAPFVLDHSGQPIILISTIAEHTQNIIANPKVSLLVFAGDDDLQANGRLTLMGEAKKIDKEDANLRARYLRYMPQAAGYFDMHDFSFYRIEIAQARYIAGFGKMGWISGDAMQPAEVTENSPLAAQETSIIEHMNTDHVHSLIAYSKHFHNVSATHAEMLGIDADGFDAKVNIEDGKTQVLRFNFDQPIHDAQSARMALVNMSKVAKV</sequence>
<dbReference type="STRING" id="666681.M301_0679"/>
<dbReference type="InterPro" id="IPR012349">
    <property type="entry name" value="Split_barrel_FMN-bd"/>
</dbReference>
<dbReference type="InterPro" id="IPR055343">
    <property type="entry name" value="CREG_beta-barrel"/>
</dbReference>
<feature type="domain" description="CREG-like beta-barrel" evidence="2">
    <location>
        <begin position="4"/>
        <end position="143"/>
    </location>
</feature>
<keyword evidence="4" id="KW-1185">Reference proteome</keyword>
<name>D7DNP6_METV0</name>
<dbReference type="Gene3D" id="3.20.180.10">
    <property type="entry name" value="PNP-oxidase-like"/>
    <property type="match status" value="1"/>
</dbReference>
<protein>
    <submittedName>
        <fullName evidence="3">Pyridoxamine 5'-phosphate oxidase-related FMN-binding protein</fullName>
    </submittedName>
</protein>
<dbReference type="Pfam" id="PF13883">
    <property type="entry name" value="CREG_beta-barrel"/>
    <property type="match status" value="1"/>
</dbReference>
<dbReference type="HOGENOM" id="CLU_053419_1_1_4"/>
<dbReference type="InterPro" id="IPR037119">
    <property type="entry name" value="Haem_oxidase_HugZ-like_sf"/>
</dbReference>
<reference evidence="3 4" key="2">
    <citation type="journal article" date="2011" name="J. Bacteriol.">
        <title>Genomes of three methylotrophs from a single niche uncover genetic and metabolic divergence of Methylophilaceae.</title>
        <authorList>
            <person name="Lapidus A."/>
            <person name="Clum A."/>
            <person name="Labutti K."/>
            <person name="Kaluzhnaya M.G."/>
            <person name="Lim S."/>
            <person name="Beck D.A."/>
            <person name="Glavina Del Rio T."/>
            <person name="Nolan M."/>
            <person name="Mavromatis K."/>
            <person name="Huntemann M."/>
            <person name="Lucas S."/>
            <person name="Lidstrom M.E."/>
            <person name="Ivanova N."/>
            <person name="Chistoserdova L."/>
        </authorList>
    </citation>
    <scope>NUCLEOTIDE SEQUENCE [LARGE SCALE GENOMIC DNA]</scope>
    <source>
        <strain evidence="3 4">301</strain>
    </source>
</reference>
<dbReference type="Gene3D" id="2.30.110.10">
    <property type="entry name" value="Electron Transport, Fmn-binding Protein, Chain A"/>
    <property type="match status" value="1"/>
</dbReference>
<evidence type="ECO:0000259" key="2">
    <source>
        <dbReference type="Pfam" id="PF13883"/>
    </source>
</evidence>
<accession>D7DNP6</accession>
<reference evidence="4" key="1">
    <citation type="submission" date="2010-05" db="EMBL/GenBank/DDBJ databases">
        <title>Complete sequence of Methylotenera sp. 301.</title>
        <authorList>
            <person name="Lucas S."/>
            <person name="Copeland A."/>
            <person name="Lapidus A."/>
            <person name="Cheng J.-F."/>
            <person name="Bruce D."/>
            <person name="Goodwin L."/>
            <person name="Pitluck S."/>
            <person name="Clum A."/>
            <person name="Land M."/>
            <person name="Hauser L."/>
            <person name="Kyrpides N."/>
            <person name="Ivanova N."/>
            <person name="Chistoservova L."/>
            <person name="Kalyuzhnaya M."/>
            <person name="Woyke T."/>
        </authorList>
    </citation>
    <scope>NUCLEOTIDE SEQUENCE [LARGE SCALE GENOMIC DNA]</scope>
    <source>
        <strain evidence="4">301</strain>
    </source>
</reference>
<proteinExistence type="predicted"/>
<dbReference type="Proteomes" id="UP000000383">
    <property type="component" value="Chromosome"/>
</dbReference>
<dbReference type="AlphaFoldDB" id="D7DNP6"/>
<dbReference type="PANTHER" id="PTHR13343:SF17">
    <property type="entry name" value="CELLULAR REPRESSOR OF E1A-STIMULATED GENES, ISOFORM A"/>
    <property type="match status" value="1"/>
</dbReference>
<dbReference type="OrthoDB" id="9776211at2"/>
<dbReference type="InterPro" id="IPR019595">
    <property type="entry name" value="DUF2470"/>
</dbReference>
<feature type="domain" description="DUF2470" evidence="1">
    <location>
        <begin position="161"/>
        <end position="235"/>
    </location>
</feature>
<dbReference type="eggNOG" id="COG0748">
    <property type="taxonomic scope" value="Bacteria"/>
</dbReference>
<dbReference type="EMBL" id="CP002056">
    <property type="protein sequence ID" value="ADI29063.1"/>
    <property type="molecule type" value="Genomic_DNA"/>
</dbReference>
<dbReference type="GO" id="GO:0005737">
    <property type="term" value="C:cytoplasm"/>
    <property type="evidence" value="ECO:0007669"/>
    <property type="project" value="UniProtKB-ARBA"/>
</dbReference>
<gene>
    <name evidence="3" type="ordered locus">M301_0679</name>
</gene>
<dbReference type="RefSeq" id="WP_013147379.1">
    <property type="nucleotide sequence ID" value="NC_014207.1"/>
</dbReference>
<evidence type="ECO:0000313" key="3">
    <source>
        <dbReference type="EMBL" id="ADI29063.1"/>
    </source>
</evidence>
<dbReference type="KEGG" id="meh:M301_0679"/>
<dbReference type="Pfam" id="PF10615">
    <property type="entry name" value="DUF2470"/>
    <property type="match status" value="1"/>
</dbReference>
<evidence type="ECO:0000259" key="1">
    <source>
        <dbReference type="Pfam" id="PF10615"/>
    </source>
</evidence>
<dbReference type="SUPFAM" id="SSF50475">
    <property type="entry name" value="FMN-binding split barrel"/>
    <property type="match status" value="1"/>
</dbReference>
<organism evidence="3 4">
    <name type="scientific">Methylotenera versatilis (strain 301)</name>
    <dbReference type="NCBI Taxonomy" id="666681"/>
    <lineage>
        <taxon>Bacteria</taxon>
        <taxon>Pseudomonadati</taxon>
        <taxon>Pseudomonadota</taxon>
        <taxon>Betaproteobacteria</taxon>
        <taxon>Nitrosomonadales</taxon>
        <taxon>Methylophilaceae</taxon>
        <taxon>Methylotenera</taxon>
    </lineage>
</organism>
<dbReference type="PANTHER" id="PTHR13343">
    <property type="entry name" value="CREG1 PROTEIN"/>
    <property type="match status" value="1"/>
</dbReference>